<feature type="transmembrane region" description="Helical" evidence="8">
    <location>
        <begin position="159"/>
        <end position="175"/>
    </location>
</feature>
<gene>
    <name evidence="10" type="ORF">METESE_28320</name>
</gene>
<feature type="transmembrane region" description="Helical" evidence="8">
    <location>
        <begin position="210"/>
        <end position="229"/>
    </location>
</feature>
<feature type="transmembrane region" description="Helical" evidence="8">
    <location>
        <begin position="135"/>
        <end position="152"/>
    </location>
</feature>
<feature type="transmembrane region" description="Helical" evidence="8">
    <location>
        <begin position="7"/>
        <end position="27"/>
    </location>
</feature>
<proteinExistence type="predicted"/>
<keyword evidence="11" id="KW-1185">Reference proteome</keyword>
<dbReference type="PANTHER" id="PTHR33908">
    <property type="entry name" value="MANNOSYLTRANSFERASE YKCB-RELATED"/>
    <property type="match status" value="1"/>
</dbReference>
<dbReference type="KEGG" id="msea:METESE_28320"/>
<dbReference type="GO" id="GO:0009103">
    <property type="term" value="P:lipopolysaccharide biosynthetic process"/>
    <property type="evidence" value="ECO:0007669"/>
    <property type="project" value="UniProtKB-ARBA"/>
</dbReference>
<comment type="subcellular location">
    <subcellularLocation>
        <location evidence="1">Cell membrane</location>
        <topology evidence="1">Multi-pass membrane protein</topology>
    </subcellularLocation>
</comment>
<keyword evidence="4" id="KW-0808">Transferase</keyword>
<keyword evidence="3" id="KW-0328">Glycosyltransferase</keyword>
<accession>A0AA48GU94</accession>
<feature type="transmembrane region" description="Helical" evidence="8">
    <location>
        <begin position="181"/>
        <end position="198"/>
    </location>
</feature>
<protein>
    <recommendedName>
        <fullName evidence="9">Glycosyltransferase RgtA/B/C/D-like domain-containing protein</fullName>
    </recommendedName>
</protein>
<sequence length="558" mass="61649">MTKRDRAVLLWTWLFLGLVPLFMRGLWEPDEGRYAEIPREMLAAADWLTPRLNHVLYFEKPPFQYWLSAISLKLFGLHPFAARLPLALATLITLGCAWKLATRLGARQGFWAAFMAGTALLAYVCGQILTLDALFSAFQVLALVAGIEAVAARYEGRRAWTWTLLAFGALALAMLTKGLAAPVLVGVGLLATLPFAWSSPQLRKAVLRTLFDPLGWLVFAAVAAPWFILVDRANPGHAWFFFVHEHFARYTSHVHNRQGSKNPFLDKFYFTAFLAVGVLPWLSASVTGIRRAFGFLRARGPVSERAPLHRWTVAAALLGVAVPLVFYSLSGSKLPPYILPSVPPLLALACAFEKDEEAWASLARSGRELLFLGVLFAVGVPFVLKSREPLPWVLALGAAYIGLGLWALRPRGLTGPRFMAALGALLLLLTFTAEKVAGRSKDVGALAKLAPKGVQWISCGGYHQALPFVTGERVVVVAGTGELEYGRDHLSPAERDRWFQEEPKDLLPTALRLRREDPSRPVWALVDIKWAWRHLSAEDRSAFDVVAGNEGCLLVKLR</sequence>
<feature type="transmembrane region" description="Helical" evidence="8">
    <location>
        <begin position="268"/>
        <end position="289"/>
    </location>
</feature>
<feature type="transmembrane region" description="Helical" evidence="8">
    <location>
        <begin position="310"/>
        <end position="329"/>
    </location>
</feature>
<evidence type="ECO:0000256" key="5">
    <source>
        <dbReference type="ARBA" id="ARBA00022692"/>
    </source>
</evidence>
<dbReference type="Proteomes" id="UP001228113">
    <property type="component" value="Chromosome"/>
</dbReference>
<keyword evidence="6 8" id="KW-1133">Transmembrane helix</keyword>
<evidence type="ECO:0000256" key="8">
    <source>
        <dbReference type="SAM" id="Phobius"/>
    </source>
</evidence>
<dbReference type="EMBL" id="AP027081">
    <property type="protein sequence ID" value="BDU77874.1"/>
    <property type="molecule type" value="Genomic_DNA"/>
</dbReference>
<name>A0AA48GU94_9BACT</name>
<feature type="domain" description="Glycosyltransferase RgtA/B/C/D-like" evidence="9">
    <location>
        <begin position="60"/>
        <end position="227"/>
    </location>
</feature>
<evidence type="ECO:0000259" key="9">
    <source>
        <dbReference type="Pfam" id="PF13231"/>
    </source>
</evidence>
<keyword evidence="7 8" id="KW-0472">Membrane</keyword>
<feature type="transmembrane region" description="Helical" evidence="8">
    <location>
        <begin position="80"/>
        <end position="98"/>
    </location>
</feature>
<evidence type="ECO:0000256" key="1">
    <source>
        <dbReference type="ARBA" id="ARBA00004651"/>
    </source>
</evidence>
<evidence type="ECO:0000256" key="3">
    <source>
        <dbReference type="ARBA" id="ARBA00022676"/>
    </source>
</evidence>
<feature type="transmembrane region" description="Helical" evidence="8">
    <location>
        <begin position="390"/>
        <end position="408"/>
    </location>
</feature>
<evidence type="ECO:0000256" key="7">
    <source>
        <dbReference type="ARBA" id="ARBA00023136"/>
    </source>
</evidence>
<keyword evidence="5 8" id="KW-0812">Transmembrane</keyword>
<organism evidence="10 11">
    <name type="scientific">Mesoterricola sediminis</name>
    <dbReference type="NCBI Taxonomy" id="2927980"/>
    <lineage>
        <taxon>Bacteria</taxon>
        <taxon>Pseudomonadati</taxon>
        <taxon>Acidobacteriota</taxon>
        <taxon>Holophagae</taxon>
        <taxon>Holophagales</taxon>
        <taxon>Holophagaceae</taxon>
        <taxon>Mesoterricola</taxon>
    </lineage>
</organism>
<evidence type="ECO:0000313" key="10">
    <source>
        <dbReference type="EMBL" id="BDU77874.1"/>
    </source>
</evidence>
<evidence type="ECO:0000256" key="6">
    <source>
        <dbReference type="ARBA" id="ARBA00022989"/>
    </source>
</evidence>
<feature type="transmembrane region" description="Helical" evidence="8">
    <location>
        <begin position="415"/>
        <end position="433"/>
    </location>
</feature>
<evidence type="ECO:0000256" key="4">
    <source>
        <dbReference type="ARBA" id="ARBA00022679"/>
    </source>
</evidence>
<dbReference type="GO" id="GO:0010041">
    <property type="term" value="P:response to iron(III) ion"/>
    <property type="evidence" value="ECO:0007669"/>
    <property type="project" value="TreeGrafter"/>
</dbReference>
<dbReference type="InterPro" id="IPR038731">
    <property type="entry name" value="RgtA/B/C-like"/>
</dbReference>
<keyword evidence="2" id="KW-1003">Cell membrane</keyword>
<dbReference type="GO" id="GO:0016763">
    <property type="term" value="F:pentosyltransferase activity"/>
    <property type="evidence" value="ECO:0007669"/>
    <property type="project" value="TreeGrafter"/>
</dbReference>
<dbReference type="AlphaFoldDB" id="A0AA48GU94"/>
<dbReference type="RefSeq" id="WP_243329995.1">
    <property type="nucleotide sequence ID" value="NZ_AP027081.1"/>
</dbReference>
<feature type="transmembrane region" description="Helical" evidence="8">
    <location>
        <begin position="110"/>
        <end position="129"/>
    </location>
</feature>
<reference evidence="10" key="1">
    <citation type="journal article" date="2023" name="Int. J. Syst. Evol. Microbiol.">
        <title>Mesoterricola silvestris gen. nov., sp. nov., Mesoterricola sediminis sp. nov., Geothrix oryzae sp. nov., Geothrix edaphica sp. nov., Geothrix rubra sp. nov., and Geothrix limicola sp. nov., six novel members of Acidobacteriota isolated from soils.</title>
        <authorList>
            <person name="Itoh H."/>
            <person name="Sugisawa Y."/>
            <person name="Mise K."/>
            <person name="Xu Z."/>
            <person name="Kuniyasu M."/>
            <person name="Ushijima N."/>
            <person name="Kawano K."/>
            <person name="Kobayashi E."/>
            <person name="Shiratori Y."/>
            <person name="Masuda Y."/>
            <person name="Senoo K."/>
        </authorList>
    </citation>
    <scope>NUCLEOTIDE SEQUENCE</scope>
    <source>
        <strain evidence="10">W786</strain>
    </source>
</reference>
<evidence type="ECO:0000313" key="11">
    <source>
        <dbReference type="Proteomes" id="UP001228113"/>
    </source>
</evidence>
<dbReference type="InterPro" id="IPR050297">
    <property type="entry name" value="LipidA_mod_glycosyltrf_83"/>
</dbReference>
<feature type="transmembrane region" description="Helical" evidence="8">
    <location>
        <begin position="365"/>
        <end position="384"/>
    </location>
</feature>
<dbReference type="Pfam" id="PF13231">
    <property type="entry name" value="PMT_2"/>
    <property type="match status" value="1"/>
</dbReference>
<dbReference type="GO" id="GO:0005886">
    <property type="term" value="C:plasma membrane"/>
    <property type="evidence" value="ECO:0007669"/>
    <property type="project" value="UniProtKB-SubCell"/>
</dbReference>
<evidence type="ECO:0000256" key="2">
    <source>
        <dbReference type="ARBA" id="ARBA00022475"/>
    </source>
</evidence>
<dbReference type="PANTHER" id="PTHR33908:SF3">
    <property type="entry name" value="UNDECAPRENYL PHOSPHATE-ALPHA-4-AMINO-4-DEOXY-L-ARABINOSE ARABINOSYL TRANSFERASE"/>
    <property type="match status" value="1"/>
</dbReference>